<protein>
    <submittedName>
        <fullName evidence="2">Uncharacterized protein</fullName>
    </submittedName>
</protein>
<organism evidence="2 3">
    <name type="scientific">Onchocerca flexuosa</name>
    <dbReference type="NCBI Taxonomy" id="387005"/>
    <lineage>
        <taxon>Eukaryota</taxon>
        <taxon>Metazoa</taxon>
        <taxon>Ecdysozoa</taxon>
        <taxon>Nematoda</taxon>
        <taxon>Chromadorea</taxon>
        <taxon>Rhabditida</taxon>
        <taxon>Spirurina</taxon>
        <taxon>Spiruromorpha</taxon>
        <taxon>Filarioidea</taxon>
        <taxon>Onchocercidae</taxon>
        <taxon>Onchocerca</taxon>
    </lineage>
</organism>
<keyword evidence="1" id="KW-0175">Coiled coil</keyword>
<dbReference type="Proteomes" id="UP000242913">
    <property type="component" value="Unassembled WGS sequence"/>
</dbReference>
<dbReference type="EMBL" id="KZ270250">
    <property type="protein sequence ID" value="OZC06044.1"/>
    <property type="molecule type" value="Genomic_DNA"/>
</dbReference>
<dbReference type="OrthoDB" id="10426949at2759"/>
<feature type="coiled-coil region" evidence="1">
    <location>
        <begin position="26"/>
        <end position="53"/>
    </location>
</feature>
<reference evidence="2 3" key="1">
    <citation type="submission" date="2015-12" db="EMBL/GenBank/DDBJ databases">
        <title>Draft genome of the nematode, Onchocerca flexuosa.</title>
        <authorList>
            <person name="Mitreva M."/>
        </authorList>
    </citation>
    <scope>NUCLEOTIDE SEQUENCE [LARGE SCALE GENOMIC DNA]</scope>
    <source>
        <strain evidence="2">Red Deer</strain>
    </source>
</reference>
<sequence>MEEQRNEMKVMERSHNCSSAGLGIQALDLDKKMKELKDKERKLREGIARNQRDAATANTLKKNLIKCRDEMQHLLSRQQRLNDLMDSRRKKKDIF</sequence>
<gene>
    <name evidence="2" type="ORF">X798_06973</name>
</gene>
<keyword evidence="3" id="KW-1185">Reference proteome</keyword>
<dbReference type="AlphaFoldDB" id="A0A238BLY2"/>
<proteinExistence type="predicted"/>
<evidence type="ECO:0000313" key="2">
    <source>
        <dbReference type="EMBL" id="OZC06044.1"/>
    </source>
</evidence>
<accession>A0A238BLY2</accession>
<evidence type="ECO:0000313" key="3">
    <source>
        <dbReference type="Proteomes" id="UP000242913"/>
    </source>
</evidence>
<name>A0A238BLY2_9BILA</name>
<evidence type="ECO:0000256" key="1">
    <source>
        <dbReference type="SAM" id="Coils"/>
    </source>
</evidence>